<dbReference type="GO" id="GO:0016787">
    <property type="term" value="F:hydrolase activity"/>
    <property type="evidence" value="ECO:0007669"/>
    <property type="project" value="UniProtKB-KW"/>
</dbReference>
<keyword evidence="2" id="KW-1185">Reference proteome</keyword>
<protein>
    <submittedName>
        <fullName evidence="1">Haloacid dehalogenase-like hydrolase</fullName>
    </submittedName>
</protein>
<dbReference type="InterPro" id="IPR023214">
    <property type="entry name" value="HAD_sf"/>
</dbReference>
<keyword evidence="1" id="KW-0378">Hydrolase</keyword>
<dbReference type="Gene3D" id="1.20.1440.100">
    <property type="entry name" value="SG protein - dephosphorylation function"/>
    <property type="match status" value="1"/>
</dbReference>
<evidence type="ECO:0000313" key="1">
    <source>
        <dbReference type="EMBL" id="MCG9971470.1"/>
    </source>
</evidence>
<evidence type="ECO:0000313" key="2">
    <source>
        <dbReference type="Proteomes" id="UP001139344"/>
    </source>
</evidence>
<dbReference type="EMBL" id="JAJSON010000016">
    <property type="protein sequence ID" value="MCG9971470.1"/>
    <property type="molecule type" value="Genomic_DNA"/>
</dbReference>
<dbReference type="SUPFAM" id="SSF56784">
    <property type="entry name" value="HAD-like"/>
    <property type="match status" value="1"/>
</dbReference>
<dbReference type="RefSeq" id="WP_240097741.1">
    <property type="nucleotide sequence ID" value="NZ_JAJSON010000016.1"/>
</dbReference>
<accession>A0A9X1UWL9</accession>
<sequence length="205" mass="24807">MKKIIVYDLNQTLYKKSSKDEFFKFICYKKDYKLIHSLQLAWMYILYSLKLINKTYFKENFYNYLKGIPPHKVEKFAKQFWNIEFPEYFREDMIRDIETHSRNGIEVYIITGGFEVYTKYMEELLPVKVLGTLTKYENDNYRIEGVACNNEEKIRRLKEDVKGEYELLEAYSDDKEEILYHAQKGYYLDENGDLHLVQKKEPAEI</sequence>
<reference evidence="1" key="1">
    <citation type="submission" date="2021-12" db="EMBL/GenBank/DDBJ databases">
        <title>Description of Gramella crocea sp. nov., a new bacterium isolated from activated sludge.</title>
        <authorList>
            <person name="Zhang X."/>
        </authorList>
    </citation>
    <scope>NUCLEOTIDE SEQUENCE</scope>
    <source>
        <strain evidence="1">YB25</strain>
    </source>
</reference>
<name>A0A9X1UWL9_9FLAO</name>
<dbReference type="Pfam" id="PF12710">
    <property type="entry name" value="HAD"/>
    <property type="match status" value="1"/>
</dbReference>
<comment type="caution">
    <text evidence="1">The sequence shown here is derived from an EMBL/GenBank/DDBJ whole genome shotgun (WGS) entry which is preliminary data.</text>
</comment>
<dbReference type="Gene3D" id="3.40.50.1000">
    <property type="entry name" value="HAD superfamily/HAD-like"/>
    <property type="match status" value="1"/>
</dbReference>
<dbReference type="Proteomes" id="UP001139344">
    <property type="component" value="Unassembled WGS sequence"/>
</dbReference>
<dbReference type="InterPro" id="IPR036412">
    <property type="entry name" value="HAD-like_sf"/>
</dbReference>
<proteinExistence type="predicted"/>
<dbReference type="AlphaFoldDB" id="A0A9X1UWL9"/>
<organism evidence="1 2">
    <name type="scientific">Christiangramia crocea</name>
    <dbReference type="NCBI Taxonomy" id="2904124"/>
    <lineage>
        <taxon>Bacteria</taxon>
        <taxon>Pseudomonadati</taxon>
        <taxon>Bacteroidota</taxon>
        <taxon>Flavobacteriia</taxon>
        <taxon>Flavobacteriales</taxon>
        <taxon>Flavobacteriaceae</taxon>
        <taxon>Christiangramia</taxon>
    </lineage>
</organism>
<gene>
    <name evidence="1" type="ORF">LU635_07445</name>
</gene>